<dbReference type="EMBL" id="BAABFN010000004">
    <property type="protein sequence ID" value="GAA4310730.1"/>
    <property type="molecule type" value="Genomic_DNA"/>
</dbReference>
<reference evidence="2" key="1">
    <citation type="journal article" date="2019" name="Int. J. Syst. Evol. Microbiol.">
        <title>The Global Catalogue of Microorganisms (GCM) 10K type strain sequencing project: providing services to taxonomists for standard genome sequencing and annotation.</title>
        <authorList>
            <consortium name="The Broad Institute Genomics Platform"/>
            <consortium name="The Broad Institute Genome Sequencing Center for Infectious Disease"/>
            <person name="Wu L."/>
            <person name="Ma J."/>
        </authorList>
    </citation>
    <scope>NUCLEOTIDE SEQUENCE [LARGE SCALE GENOMIC DNA]</scope>
    <source>
        <strain evidence="2">JCM 17664</strain>
    </source>
</reference>
<protein>
    <recommendedName>
        <fullName evidence="3">T9SS type A sorting domain-containing protein</fullName>
    </recommendedName>
</protein>
<keyword evidence="2" id="KW-1185">Reference proteome</keyword>
<name>A0ABP8FUA3_9BACT</name>
<accession>A0ABP8FUA3</accession>
<gene>
    <name evidence="1" type="ORF">GCM10023143_19390</name>
</gene>
<dbReference type="InterPro" id="IPR013783">
    <property type="entry name" value="Ig-like_fold"/>
</dbReference>
<sequence>MTAAYNPAQQVVNLRWSTVLEKNNERFIVERSVDSLHFSSIGETRSAGNTETAQHYYFDDPKPIGGTLYYRLREVDADGKEYLSEVVNTSKPITQLEMTSVRLGEDHTTANLEIAAPGTVSASLILADVKGKVLKTFQLSLQRGTVFKSFYVGDLKAGVYFLQLNDHSGGKALLKKFSMD</sequence>
<evidence type="ECO:0000313" key="1">
    <source>
        <dbReference type="EMBL" id="GAA4310730.1"/>
    </source>
</evidence>
<dbReference type="Proteomes" id="UP001501207">
    <property type="component" value="Unassembled WGS sequence"/>
</dbReference>
<dbReference type="Gene3D" id="2.60.40.10">
    <property type="entry name" value="Immunoglobulins"/>
    <property type="match status" value="1"/>
</dbReference>
<organism evidence="1 2">
    <name type="scientific">Compostibacter hankyongensis</name>
    <dbReference type="NCBI Taxonomy" id="1007089"/>
    <lineage>
        <taxon>Bacteria</taxon>
        <taxon>Pseudomonadati</taxon>
        <taxon>Bacteroidota</taxon>
        <taxon>Chitinophagia</taxon>
        <taxon>Chitinophagales</taxon>
        <taxon>Chitinophagaceae</taxon>
        <taxon>Compostibacter</taxon>
    </lineage>
</organism>
<evidence type="ECO:0000313" key="2">
    <source>
        <dbReference type="Proteomes" id="UP001501207"/>
    </source>
</evidence>
<comment type="caution">
    <text evidence="1">The sequence shown here is derived from an EMBL/GenBank/DDBJ whole genome shotgun (WGS) entry which is preliminary data.</text>
</comment>
<evidence type="ECO:0008006" key="3">
    <source>
        <dbReference type="Google" id="ProtNLM"/>
    </source>
</evidence>
<proteinExistence type="predicted"/>